<dbReference type="Proteomes" id="UP000051006">
    <property type="component" value="Unassembled WGS sequence"/>
</dbReference>
<proteinExistence type="predicted"/>
<dbReference type="RefSeq" id="WP_057879856.1">
    <property type="nucleotide sequence ID" value="NZ_JQCF01000002.1"/>
</dbReference>
<dbReference type="OrthoDB" id="2314612at2"/>
<organism evidence="1 2">
    <name type="scientific">Companilactobacillus kimchiensis</name>
    <dbReference type="NCBI Taxonomy" id="993692"/>
    <lineage>
        <taxon>Bacteria</taxon>
        <taxon>Bacillati</taxon>
        <taxon>Bacillota</taxon>
        <taxon>Bacilli</taxon>
        <taxon>Lactobacillales</taxon>
        <taxon>Lactobacillaceae</taxon>
        <taxon>Companilactobacillus</taxon>
    </lineage>
</organism>
<evidence type="ECO:0000313" key="2">
    <source>
        <dbReference type="Proteomes" id="UP000051006"/>
    </source>
</evidence>
<protein>
    <submittedName>
        <fullName evidence="1">Uncharacterized protein</fullName>
    </submittedName>
</protein>
<dbReference type="EMBL" id="JQCF01000002">
    <property type="protein sequence ID" value="KRO00590.1"/>
    <property type="molecule type" value="Genomic_DNA"/>
</dbReference>
<dbReference type="PATRIC" id="fig|993692.3.peg.1041"/>
<sequence length="185" mass="21715">MQIKEFNKDFIKNEINEFSGLTHIGNGINNDIENYYHSFMDWLNQNDVLEIIDQYANVQINLDDVTSHDFLIWLLHYGDVYDNLLRHCLEINPTLDYKRYAIEFFNLRQLHPKFSFTVALSSQMTIKKFLSDNDLANLTNLLNSIPDNSHNSHRDYQASIVGNELFDALIKLSNFATERIEHINN</sequence>
<comment type="caution">
    <text evidence="1">The sequence shown here is derived from an EMBL/GenBank/DDBJ whole genome shotgun (WGS) entry which is preliminary data.</text>
</comment>
<reference evidence="1 2" key="1">
    <citation type="journal article" date="2015" name="Genome Announc.">
        <title>Expanding the biotechnology potential of lactobacilli through comparative genomics of 213 strains and associated genera.</title>
        <authorList>
            <person name="Sun Z."/>
            <person name="Harris H.M."/>
            <person name="McCann A."/>
            <person name="Guo C."/>
            <person name="Argimon S."/>
            <person name="Zhang W."/>
            <person name="Yang X."/>
            <person name="Jeffery I.B."/>
            <person name="Cooney J.C."/>
            <person name="Kagawa T.F."/>
            <person name="Liu W."/>
            <person name="Song Y."/>
            <person name="Salvetti E."/>
            <person name="Wrobel A."/>
            <person name="Rasinkangas P."/>
            <person name="Parkhill J."/>
            <person name="Rea M.C."/>
            <person name="O'Sullivan O."/>
            <person name="Ritari J."/>
            <person name="Douillard F.P."/>
            <person name="Paul Ross R."/>
            <person name="Yang R."/>
            <person name="Briner A.E."/>
            <person name="Felis G.E."/>
            <person name="de Vos W.M."/>
            <person name="Barrangou R."/>
            <person name="Klaenhammer T.R."/>
            <person name="Caufield P.W."/>
            <person name="Cui Y."/>
            <person name="Zhang H."/>
            <person name="O'Toole P.W."/>
        </authorList>
    </citation>
    <scope>NUCLEOTIDE SEQUENCE [LARGE SCALE GENOMIC DNA]</scope>
    <source>
        <strain evidence="1 2">DSM 24716</strain>
    </source>
</reference>
<gene>
    <name evidence="1" type="ORF">IV57_GL001027</name>
</gene>
<dbReference type="AlphaFoldDB" id="A0A0R2LFJ8"/>
<accession>A0A0R2LFJ8</accession>
<keyword evidence="2" id="KW-1185">Reference proteome</keyword>
<name>A0A0R2LFJ8_9LACO</name>
<evidence type="ECO:0000313" key="1">
    <source>
        <dbReference type="EMBL" id="KRO00590.1"/>
    </source>
</evidence>